<evidence type="ECO:0000256" key="4">
    <source>
        <dbReference type="ARBA" id="ARBA00023143"/>
    </source>
</evidence>
<dbReference type="InterPro" id="IPR006299">
    <property type="entry name" value="FlgC"/>
</dbReference>
<dbReference type="Proteomes" id="UP000321523">
    <property type="component" value="Unassembled WGS sequence"/>
</dbReference>
<dbReference type="GO" id="GO:0030694">
    <property type="term" value="C:bacterial-type flagellum basal body, rod"/>
    <property type="evidence" value="ECO:0007669"/>
    <property type="project" value="UniProtKB-UniRule"/>
</dbReference>
<evidence type="ECO:0000259" key="7">
    <source>
        <dbReference type="Pfam" id="PF06429"/>
    </source>
</evidence>
<dbReference type="NCBIfam" id="TIGR01395">
    <property type="entry name" value="FlgC"/>
    <property type="match status" value="1"/>
</dbReference>
<dbReference type="PANTHER" id="PTHR30435:SF2">
    <property type="entry name" value="FLAGELLAR BASAL-BODY ROD PROTEIN FLGC"/>
    <property type="match status" value="1"/>
</dbReference>
<feature type="domain" description="Flagellar basal-body/hook protein C-terminal" evidence="7">
    <location>
        <begin position="89"/>
        <end position="131"/>
    </location>
</feature>
<organism evidence="8 9">
    <name type="scientific">Skermanella aerolata</name>
    <dbReference type="NCBI Taxonomy" id="393310"/>
    <lineage>
        <taxon>Bacteria</taxon>
        <taxon>Pseudomonadati</taxon>
        <taxon>Pseudomonadota</taxon>
        <taxon>Alphaproteobacteria</taxon>
        <taxon>Rhodospirillales</taxon>
        <taxon>Azospirillaceae</taxon>
        <taxon>Skermanella</taxon>
    </lineage>
</organism>
<dbReference type="PROSITE" id="PS00588">
    <property type="entry name" value="FLAGELLA_BB_ROD"/>
    <property type="match status" value="1"/>
</dbReference>
<dbReference type="OrthoDB" id="9813951at2"/>
<reference evidence="8 9" key="1">
    <citation type="submission" date="2019-07" db="EMBL/GenBank/DDBJ databases">
        <title>Whole genome shotgun sequence of Skermanella aerolata NBRC 106429.</title>
        <authorList>
            <person name="Hosoyama A."/>
            <person name="Uohara A."/>
            <person name="Ohji S."/>
            <person name="Ichikawa N."/>
        </authorList>
    </citation>
    <scope>NUCLEOTIDE SEQUENCE [LARGE SCALE GENOMIC DNA]</scope>
    <source>
        <strain evidence="8 9">NBRC 106429</strain>
    </source>
</reference>
<sequence length="136" mass="15411">MDLRDSLTVAAAGMKVQGTRIKVIAENMANSDSTAETPNDLPYRRKVITFENAMDRQHGLEMVRVHKIDKDRSDFQRRYDPTHPSANAEGYVLYPNVNSLVEANDMREAQRSYEANLSVIEASKTLLTRTIEILRG</sequence>
<keyword evidence="8" id="KW-0966">Cell projection</keyword>
<gene>
    <name evidence="8" type="ORF">SAE02_66260</name>
</gene>
<proteinExistence type="inferred from homology"/>
<accession>A0A512E196</accession>
<keyword evidence="8" id="KW-0282">Flagellum</keyword>
<protein>
    <recommendedName>
        <fullName evidence="3 6">Flagellar basal-body rod protein FlgC</fullName>
    </recommendedName>
</protein>
<evidence type="ECO:0000313" key="9">
    <source>
        <dbReference type="Proteomes" id="UP000321523"/>
    </source>
</evidence>
<keyword evidence="9" id="KW-1185">Reference proteome</keyword>
<comment type="subcellular location">
    <subcellularLocation>
        <location evidence="1 6">Bacterial flagellum basal body</location>
    </subcellularLocation>
</comment>
<evidence type="ECO:0000313" key="8">
    <source>
        <dbReference type="EMBL" id="GEO42478.1"/>
    </source>
</evidence>
<comment type="similarity">
    <text evidence="2">Belongs to the flagella basal body rod proteins family.</text>
</comment>
<dbReference type="EMBL" id="BJYZ01000042">
    <property type="protein sequence ID" value="GEO42478.1"/>
    <property type="molecule type" value="Genomic_DNA"/>
</dbReference>
<dbReference type="RefSeq" id="WP_044436374.1">
    <property type="nucleotide sequence ID" value="NZ_BJYZ01000042.1"/>
</dbReference>
<comment type="subunit">
    <text evidence="5 6">The basal body constitutes a major portion of the flagellar organelle and consists of four rings (L,P,S, and M) mounted on a central rod. The rod consists of about 26 subunits of FlgG in the distal portion, and FlgB, FlgC and FlgF are thought to build up the proximal portion of the rod with about 6 subunits each.</text>
</comment>
<evidence type="ECO:0000256" key="2">
    <source>
        <dbReference type="ARBA" id="ARBA00009677"/>
    </source>
</evidence>
<evidence type="ECO:0000256" key="1">
    <source>
        <dbReference type="ARBA" id="ARBA00004117"/>
    </source>
</evidence>
<comment type="caution">
    <text evidence="8">The sequence shown here is derived from an EMBL/GenBank/DDBJ whole genome shotgun (WGS) entry which is preliminary data.</text>
</comment>
<evidence type="ECO:0000256" key="5">
    <source>
        <dbReference type="ARBA" id="ARBA00025933"/>
    </source>
</evidence>
<name>A0A512E196_9PROT</name>
<evidence type="ECO:0000256" key="6">
    <source>
        <dbReference type="RuleBase" id="RU362062"/>
    </source>
</evidence>
<dbReference type="Pfam" id="PF06429">
    <property type="entry name" value="Flg_bbr_C"/>
    <property type="match status" value="1"/>
</dbReference>
<dbReference type="InterPro" id="IPR010930">
    <property type="entry name" value="Flg_bb/hook_C_dom"/>
</dbReference>
<dbReference type="GO" id="GO:0071978">
    <property type="term" value="P:bacterial-type flagellum-dependent swarming motility"/>
    <property type="evidence" value="ECO:0007669"/>
    <property type="project" value="TreeGrafter"/>
</dbReference>
<dbReference type="AlphaFoldDB" id="A0A512E196"/>
<dbReference type="PANTHER" id="PTHR30435">
    <property type="entry name" value="FLAGELLAR PROTEIN"/>
    <property type="match status" value="1"/>
</dbReference>
<dbReference type="InterPro" id="IPR019776">
    <property type="entry name" value="Flagellar_basal_body_rod_CS"/>
</dbReference>
<keyword evidence="4 6" id="KW-0975">Bacterial flagellum</keyword>
<evidence type="ECO:0000256" key="3">
    <source>
        <dbReference type="ARBA" id="ARBA00017941"/>
    </source>
</evidence>
<keyword evidence="8" id="KW-0969">Cilium</keyword>